<dbReference type="GO" id="GO:0019698">
    <property type="term" value="P:D-galacturonate catabolic process"/>
    <property type="evidence" value="ECO:0007669"/>
    <property type="project" value="TreeGrafter"/>
</dbReference>
<evidence type="ECO:0000256" key="1">
    <source>
        <dbReference type="ARBA" id="ARBA00000552"/>
    </source>
</evidence>
<dbReference type="NCBIfam" id="NF002091">
    <property type="entry name" value="PRK00924.1"/>
    <property type="match status" value="1"/>
</dbReference>
<keyword evidence="4 6" id="KW-0862">Zinc</keyword>
<dbReference type="CDD" id="cd20491">
    <property type="entry name" value="cupin_KduI_C"/>
    <property type="match status" value="1"/>
</dbReference>
<dbReference type="InterPro" id="IPR027449">
    <property type="entry name" value="KduI_N"/>
</dbReference>
<evidence type="ECO:0000313" key="8">
    <source>
        <dbReference type="Proteomes" id="UP000240542"/>
    </source>
</evidence>
<comment type="similarity">
    <text evidence="2 6">Belongs to the KduI family.</text>
</comment>
<evidence type="ECO:0000256" key="6">
    <source>
        <dbReference type="HAMAP-Rule" id="MF_00687"/>
    </source>
</evidence>
<name>A0A2P8DMN7_9ACTN</name>
<comment type="caution">
    <text evidence="7">The sequence shown here is derived from an EMBL/GenBank/DDBJ whole genome shotgun (WGS) entry which is preliminary data.</text>
</comment>
<dbReference type="HAMAP" id="MF_00687">
    <property type="entry name" value="KduI"/>
    <property type="match status" value="1"/>
</dbReference>
<reference evidence="7 8" key="1">
    <citation type="submission" date="2018-03" db="EMBL/GenBank/DDBJ databases">
        <title>Genomic Encyclopedia of Archaeal and Bacterial Type Strains, Phase II (KMG-II): from individual species to whole genera.</title>
        <authorList>
            <person name="Goeker M."/>
        </authorList>
    </citation>
    <scope>NUCLEOTIDE SEQUENCE [LARGE SCALE GENOMIC DNA]</scope>
    <source>
        <strain evidence="7 8">DSM 45312</strain>
    </source>
</reference>
<sequence length="276" mass="30855">MDIRYATNPEDARGYDTEELRRRYLLDAVFVPGEIRLTYSHQDRVVLGGAMPLGAELTLDPDDALRTDHFCERRELAVFCVGGRGTVRVDGAVYELDRADLLYVGRGSRDVAFGSADPAAPARLYLFSTPAHQSHPTTVVREGDVAPVELGTPDGANVRTLRRYVDGTLVRSCQLMMGYTTLAPGSVWNTMPAHTHVRRTECYLYFDLPPEARVIHLMGELDRTRHLVMRNEQAVISPSWSVHSGAGTADYSFVWAMAGENYDFTDMDHVAMDELR</sequence>
<dbReference type="CDD" id="cd20294">
    <property type="entry name" value="cupin_KduI_N"/>
    <property type="match status" value="1"/>
</dbReference>
<dbReference type="GO" id="GO:0008270">
    <property type="term" value="F:zinc ion binding"/>
    <property type="evidence" value="ECO:0007669"/>
    <property type="project" value="UniProtKB-UniRule"/>
</dbReference>
<dbReference type="GO" id="GO:0045490">
    <property type="term" value="P:pectin catabolic process"/>
    <property type="evidence" value="ECO:0007669"/>
    <property type="project" value="UniProtKB-UniRule"/>
</dbReference>
<dbReference type="RefSeq" id="WP_106582552.1">
    <property type="nucleotide sequence ID" value="NZ_PYGA01000005.1"/>
</dbReference>
<dbReference type="SUPFAM" id="SSF51182">
    <property type="entry name" value="RmlC-like cupins"/>
    <property type="match status" value="1"/>
</dbReference>
<evidence type="ECO:0000256" key="2">
    <source>
        <dbReference type="ARBA" id="ARBA00008086"/>
    </source>
</evidence>
<dbReference type="InterPro" id="IPR021120">
    <property type="entry name" value="KduI/IolB_isomerase"/>
</dbReference>
<organism evidence="7 8">
    <name type="scientific">Murinocardiopsis flavida</name>
    <dbReference type="NCBI Taxonomy" id="645275"/>
    <lineage>
        <taxon>Bacteria</taxon>
        <taxon>Bacillati</taxon>
        <taxon>Actinomycetota</taxon>
        <taxon>Actinomycetes</taxon>
        <taxon>Streptosporangiales</taxon>
        <taxon>Nocardiopsidaceae</taxon>
        <taxon>Murinocardiopsis</taxon>
    </lineage>
</organism>
<accession>A0A2P8DMN7</accession>
<feature type="binding site" evidence="6">
    <location>
        <position position="243"/>
    </location>
    <ligand>
        <name>Zn(2+)</name>
        <dbReference type="ChEBI" id="CHEBI:29105"/>
    </ligand>
</feature>
<dbReference type="Pfam" id="PF04962">
    <property type="entry name" value="KduI"/>
    <property type="match status" value="1"/>
</dbReference>
<evidence type="ECO:0000256" key="3">
    <source>
        <dbReference type="ARBA" id="ARBA00022723"/>
    </source>
</evidence>
<dbReference type="GO" id="GO:0008697">
    <property type="term" value="F:4-deoxy-L-threo-5-hexosulose-uronate ketol-isomerase activity"/>
    <property type="evidence" value="ECO:0007669"/>
    <property type="project" value="UniProtKB-UniRule"/>
</dbReference>
<dbReference type="Gene3D" id="2.60.120.520">
    <property type="entry name" value="pectin degrading enzyme 5-keto 4- deoxyuronate isomerase, domain 1"/>
    <property type="match status" value="1"/>
</dbReference>
<dbReference type="InterPro" id="IPR011051">
    <property type="entry name" value="RmlC_Cupin_sf"/>
</dbReference>
<evidence type="ECO:0000256" key="4">
    <source>
        <dbReference type="ARBA" id="ARBA00022833"/>
    </source>
</evidence>
<dbReference type="PANTHER" id="PTHR38461">
    <property type="entry name" value="4-DEOXY-L-THREO-5-HEXOSULOSE-URONATE KETOL-ISOMERASE"/>
    <property type="match status" value="1"/>
</dbReference>
<comment type="function">
    <text evidence="6">Catalyzes the isomerization of 5-dehydro-4-deoxy-D-glucuronate to 3-deoxy-D-glycero-2,5-hexodiulosonate.</text>
</comment>
<proteinExistence type="inferred from homology"/>
<feature type="binding site" evidence="6">
    <location>
        <position position="194"/>
    </location>
    <ligand>
        <name>Zn(2+)</name>
        <dbReference type="ChEBI" id="CHEBI:29105"/>
    </ligand>
</feature>
<feature type="binding site" evidence="6">
    <location>
        <position position="201"/>
    </location>
    <ligand>
        <name>Zn(2+)</name>
        <dbReference type="ChEBI" id="CHEBI:29105"/>
    </ligand>
</feature>
<evidence type="ECO:0000256" key="5">
    <source>
        <dbReference type="ARBA" id="ARBA00023235"/>
    </source>
</evidence>
<evidence type="ECO:0000313" key="7">
    <source>
        <dbReference type="EMBL" id="PSK98471.1"/>
    </source>
</evidence>
<gene>
    <name evidence="6" type="primary">kduI</name>
    <name evidence="7" type="ORF">CLV63_105145</name>
</gene>
<keyword evidence="8" id="KW-1185">Reference proteome</keyword>
<feature type="binding site" evidence="6">
    <location>
        <position position="196"/>
    </location>
    <ligand>
        <name>Zn(2+)</name>
        <dbReference type="ChEBI" id="CHEBI:29105"/>
    </ligand>
</feature>
<protein>
    <recommendedName>
        <fullName evidence="6">4-deoxy-L-threo-5-hexosulose-uronate ketol-isomerase</fullName>
        <ecNumber evidence="6">5.3.1.17</ecNumber>
    </recommendedName>
    <alternativeName>
        <fullName evidence="6">5-keto-4-deoxyuronate isomerase</fullName>
    </alternativeName>
    <alternativeName>
        <fullName evidence="6">DKI isomerase</fullName>
    </alternativeName>
</protein>
<dbReference type="PIRSF" id="PIRSF006625">
    <property type="entry name" value="KduI"/>
    <property type="match status" value="1"/>
</dbReference>
<comment type="catalytic activity">
    <reaction evidence="1 6">
        <text>5-dehydro-4-deoxy-D-glucuronate = 3-deoxy-D-glycero-2,5-hexodiulosonate</text>
        <dbReference type="Rhea" id="RHEA:23896"/>
        <dbReference type="ChEBI" id="CHEBI:17117"/>
        <dbReference type="ChEBI" id="CHEBI:29071"/>
        <dbReference type="EC" id="5.3.1.17"/>
    </reaction>
</comment>
<dbReference type="Gene3D" id="2.60.120.10">
    <property type="entry name" value="Jelly Rolls"/>
    <property type="match status" value="1"/>
</dbReference>
<keyword evidence="5 6" id="KW-0413">Isomerase</keyword>
<dbReference type="Proteomes" id="UP000240542">
    <property type="component" value="Unassembled WGS sequence"/>
</dbReference>
<dbReference type="EC" id="5.3.1.17" evidence="6"/>
<dbReference type="InterPro" id="IPR014710">
    <property type="entry name" value="RmlC-like_jellyroll"/>
</dbReference>
<dbReference type="GO" id="GO:0042840">
    <property type="term" value="P:D-glucuronate catabolic process"/>
    <property type="evidence" value="ECO:0007669"/>
    <property type="project" value="TreeGrafter"/>
</dbReference>
<comment type="pathway">
    <text evidence="6">Glycan metabolism; pectin degradation; 2-dehydro-3-deoxy-D-gluconate from pectin: step 4/5.</text>
</comment>
<dbReference type="AlphaFoldDB" id="A0A2P8DMN7"/>
<dbReference type="OrthoDB" id="9770644at2"/>
<comment type="cofactor">
    <cofactor evidence="6">
        <name>Zn(2+)</name>
        <dbReference type="ChEBI" id="CHEBI:29105"/>
    </cofactor>
    <text evidence="6">Binds 1 zinc ion per subunit.</text>
</comment>
<dbReference type="UniPathway" id="UPA00545">
    <property type="reaction ID" value="UER00826"/>
</dbReference>
<dbReference type="EMBL" id="PYGA01000005">
    <property type="protein sequence ID" value="PSK98471.1"/>
    <property type="molecule type" value="Genomic_DNA"/>
</dbReference>
<dbReference type="InterPro" id="IPR007045">
    <property type="entry name" value="KduI"/>
</dbReference>
<dbReference type="PANTHER" id="PTHR38461:SF1">
    <property type="entry name" value="4-DEOXY-L-THREO-5-HEXOSULOSE-URONATE KETOL-ISOMERASE"/>
    <property type="match status" value="1"/>
</dbReference>
<keyword evidence="3 6" id="KW-0479">Metal-binding</keyword>